<evidence type="ECO:0000256" key="2">
    <source>
        <dbReference type="ARBA" id="ARBA00025783"/>
    </source>
</evidence>
<dbReference type="InterPro" id="IPR019012">
    <property type="entry name" value="RNA_cap_Gua-N2-MeTrfase"/>
</dbReference>
<dbReference type="PANTHER" id="PTHR14741">
    <property type="entry name" value="S-ADENOSYLMETHIONINE-DEPENDENT METHYLTRANSFERASE RELATED"/>
    <property type="match status" value="1"/>
</dbReference>
<evidence type="ECO:0000256" key="1">
    <source>
        <dbReference type="ARBA" id="ARBA00018517"/>
    </source>
</evidence>
<keyword evidence="10" id="KW-1185">Reference proteome</keyword>
<comment type="catalytic activity">
    <reaction evidence="4">
        <text>a 5'-end (N(7)-methyl 5'-triphosphoguanosine)-ribonucleoside in snoRNA + S-adenosyl-L-methionine = a 5'-end (N(2),N(7)-dimethyl 5'-triphosphoguanosine)-ribonucleoside in snoRNA + S-adenosyl-L-homocysteine + H(+)</text>
        <dbReference type="Rhea" id="RHEA:78475"/>
        <dbReference type="Rhea" id="RHEA-COMP:19086"/>
        <dbReference type="Rhea" id="RHEA-COMP:19088"/>
        <dbReference type="ChEBI" id="CHEBI:15378"/>
        <dbReference type="ChEBI" id="CHEBI:57856"/>
        <dbReference type="ChEBI" id="CHEBI:59789"/>
        <dbReference type="ChEBI" id="CHEBI:156461"/>
        <dbReference type="ChEBI" id="CHEBI:172880"/>
    </reaction>
    <physiologicalReaction direction="left-to-right" evidence="4">
        <dbReference type="Rhea" id="RHEA:78476"/>
    </physiologicalReaction>
</comment>
<dbReference type="Gene3D" id="3.40.50.150">
    <property type="entry name" value="Vaccinia Virus protein VP39"/>
    <property type="match status" value="1"/>
</dbReference>
<dbReference type="Pfam" id="PF09445">
    <property type="entry name" value="Methyltransf_15"/>
    <property type="match status" value="1"/>
</dbReference>
<sequence>LPAGNDNKDQHSSSVVRGFTPGGGDGGDNPDDNTPVKIPRSHEIDDDDNVDEDENDIDPDGIYEDLLSIESHEDRFRDLKMMGFSISSKASDNNTSHLRFDSDGNVLAVKKSKMLDKVRQFLDSSSHCEKVTLSKQLLPEQPINKEIKLPEDFHKMNDIDELSDDLSSSDDEKGVENMSNRNVTTCKKLGHVGTPEDVEASEDNIDLLQVSSSSEIDYNDDVDKIGASAGKEDIVETEEMCSNEENASLDKNELKNNFEKQNKSKRSKERREKVSSDPDLVKYWGQRYRLFSRFDDGVKLDKEGWFSVTPEKIAEHIAERCQCDLIIDAFCGVGGNAIQFAFFCERVIAIDIDPVKIEYAKHNAAVYGVEDRIEFILGDYLKIAPYLKADVVFLSPPWGGPDYLSADVTKQITDNIAYFMPRNADIEQLASLAGPGAYYGELVLHGEETDLDQCMNEGDPEMEGTEESEICDTHFIQDSEILTNRQMRMRLVLQ</sequence>
<dbReference type="InterPro" id="IPR029063">
    <property type="entry name" value="SAM-dependent_MTases_sf"/>
</dbReference>
<feature type="non-terminal residue" evidence="9">
    <location>
        <position position="1"/>
    </location>
</feature>
<comment type="caution">
    <text evidence="9">The sequence shown here is derived from an EMBL/GenBank/DDBJ whole genome shotgun (WGS) entry which is preliminary data.</text>
</comment>
<evidence type="ECO:0000256" key="4">
    <source>
        <dbReference type="ARBA" id="ARBA00048740"/>
    </source>
</evidence>
<evidence type="ECO:0000256" key="3">
    <source>
        <dbReference type="ARBA" id="ARBA00047418"/>
    </source>
</evidence>
<evidence type="ECO:0000313" key="9">
    <source>
        <dbReference type="EMBL" id="KAJ8311025.1"/>
    </source>
</evidence>
<evidence type="ECO:0000256" key="7">
    <source>
        <dbReference type="ARBA" id="ARBA00049790"/>
    </source>
</evidence>
<feature type="compositionally biased region" description="Acidic residues" evidence="8">
    <location>
        <begin position="44"/>
        <end position="63"/>
    </location>
</feature>
<evidence type="ECO:0000256" key="5">
    <source>
        <dbReference type="ARBA" id="ARBA00048763"/>
    </source>
</evidence>
<evidence type="ECO:0000313" key="10">
    <source>
        <dbReference type="Proteomes" id="UP001217089"/>
    </source>
</evidence>
<accession>A0ABQ9F641</accession>
<protein>
    <recommendedName>
        <fullName evidence="1">Trimethylguanosine synthase</fullName>
    </recommendedName>
    <alternativeName>
        <fullName evidence="7">Cap-specific guanine-N(2) methyltransferase</fullName>
    </alternativeName>
</protein>
<comment type="catalytic activity">
    <reaction evidence="5">
        <text>a 5'-end (N(2),N(7)-dimethyl 5'-triphosphoguanosine)-ribonucleoside in snRNA + S-adenosyl-L-methionine = a 5'-end (N(2),N(2),N(7)-trimethyl 5'-triphosphoguanosine)-ribonucleoside in snRNA + S-adenosyl-L-homocysteine + H(+)</text>
        <dbReference type="Rhea" id="RHEA:78479"/>
        <dbReference type="Rhea" id="RHEA-COMP:19087"/>
        <dbReference type="Rhea" id="RHEA-COMP:19089"/>
        <dbReference type="ChEBI" id="CHEBI:15378"/>
        <dbReference type="ChEBI" id="CHEBI:57856"/>
        <dbReference type="ChEBI" id="CHEBI:59789"/>
        <dbReference type="ChEBI" id="CHEBI:167623"/>
        <dbReference type="ChEBI" id="CHEBI:172880"/>
    </reaction>
    <physiologicalReaction direction="left-to-right" evidence="5">
        <dbReference type="Rhea" id="RHEA:78480"/>
    </physiologicalReaction>
</comment>
<dbReference type="EMBL" id="JARBDR010000610">
    <property type="protein sequence ID" value="KAJ8311025.1"/>
    <property type="molecule type" value="Genomic_DNA"/>
</dbReference>
<dbReference type="CDD" id="cd02440">
    <property type="entry name" value="AdoMet_MTases"/>
    <property type="match status" value="1"/>
</dbReference>
<evidence type="ECO:0000256" key="6">
    <source>
        <dbReference type="ARBA" id="ARBA00049075"/>
    </source>
</evidence>
<evidence type="ECO:0000256" key="8">
    <source>
        <dbReference type="SAM" id="MobiDB-lite"/>
    </source>
</evidence>
<dbReference type="Proteomes" id="UP001217089">
    <property type="component" value="Unassembled WGS sequence"/>
</dbReference>
<comment type="catalytic activity">
    <reaction evidence="6">
        <text>a 5'-end (N(7)-methyl 5'-triphosphoguanosine)-ribonucleoside in snRNA + S-adenosyl-L-methionine = a 5'-end (N(2),N(7)-dimethyl 5'-triphosphoguanosine)-ribonucleoside in snRNA + S-adenosyl-L-homocysteine + H(+)</text>
        <dbReference type="Rhea" id="RHEA:78471"/>
        <dbReference type="Rhea" id="RHEA-COMP:19085"/>
        <dbReference type="Rhea" id="RHEA-COMP:19087"/>
        <dbReference type="ChEBI" id="CHEBI:15378"/>
        <dbReference type="ChEBI" id="CHEBI:57856"/>
        <dbReference type="ChEBI" id="CHEBI:59789"/>
        <dbReference type="ChEBI" id="CHEBI:156461"/>
        <dbReference type="ChEBI" id="CHEBI:172880"/>
    </reaction>
    <physiologicalReaction direction="left-to-right" evidence="6">
        <dbReference type="Rhea" id="RHEA:78472"/>
    </physiologicalReaction>
</comment>
<organism evidence="9 10">
    <name type="scientific">Tegillarca granosa</name>
    <name type="common">Malaysian cockle</name>
    <name type="synonym">Anadara granosa</name>
    <dbReference type="NCBI Taxonomy" id="220873"/>
    <lineage>
        <taxon>Eukaryota</taxon>
        <taxon>Metazoa</taxon>
        <taxon>Spiralia</taxon>
        <taxon>Lophotrochozoa</taxon>
        <taxon>Mollusca</taxon>
        <taxon>Bivalvia</taxon>
        <taxon>Autobranchia</taxon>
        <taxon>Pteriomorphia</taxon>
        <taxon>Arcoida</taxon>
        <taxon>Arcoidea</taxon>
        <taxon>Arcidae</taxon>
        <taxon>Tegillarca</taxon>
    </lineage>
</organism>
<comment type="similarity">
    <text evidence="2">Belongs to the methyltransferase superfamily. Trimethylguanosine synthase family.</text>
</comment>
<feature type="region of interest" description="Disordered" evidence="8">
    <location>
        <begin position="1"/>
        <end position="63"/>
    </location>
</feature>
<proteinExistence type="inferred from homology"/>
<feature type="region of interest" description="Disordered" evidence="8">
    <location>
        <begin position="239"/>
        <end position="273"/>
    </location>
</feature>
<feature type="compositionally biased region" description="Basic and acidic residues" evidence="8">
    <location>
        <begin position="248"/>
        <end position="262"/>
    </location>
</feature>
<gene>
    <name evidence="9" type="ORF">KUTeg_011426</name>
</gene>
<dbReference type="PANTHER" id="PTHR14741:SF32">
    <property type="entry name" value="TRIMETHYLGUANOSINE SYNTHASE"/>
    <property type="match status" value="1"/>
</dbReference>
<feature type="compositionally biased region" description="Basic and acidic residues" evidence="8">
    <location>
        <begin position="1"/>
        <end position="11"/>
    </location>
</feature>
<name>A0ABQ9F641_TEGGR</name>
<dbReference type="SUPFAM" id="SSF53335">
    <property type="entry name" value="S-adenosyl-L-methionine-dependent methyltransferases"/>
    <property type="match status" value="1"/>
</dbReference>
<comment type="catalytic activity">
    <reaction evidence="3">
        <text>a 5'-end (N(2),N(7)-dimethyl 5'-triphosphoguanosine)-ribonucleoside in snoRNA + S-adenosyl-L-methionine = a 5'-end (N(2),N(2),N(7)-trimethyl 5'-triphosphoguanosine)-ribonucleoside in snoRNA + S-adenosyl-L-homocysteine + H(+)</text>
        <dbReference type="Rhea" id="RHEA:78507"/>
        <dbReference type="Rhea" id="RHEA-COMP:19088"/>
        <dbReference type="Rhea" id="RHEA-COMP:19090"/>
        <dbReference type="ChEBI" id="CHEBI:15378"/>
        <dbReference type="ChEBI" id="CHEBI:57856"/>
        <dbReference type="ChEBI" id="CHEBI:59789"/>
        <dbReference type="ChEBI" id="CHEBI:167623"/>
        <dbReference type="ChEBI" id="CHEBI:172880"/>
    </reaction>
    <physiologicalReaction direction="left-to-right" evidence="3">
        <dbReference type="Rhea" id="RHEA:78508"/>
    </physiologicalReaction>
</comment>
<reference evidence="9 10" key="1">
    <citation type="submission" date="2022-12" db="EMBL/GenBank/DDBJ databases">
        <title>Chromosome-level genome of Tegillarca granosa.</title>
        <authorList>
            <person name="Kim J."/>
        </authorList>
    </citation>
    <scope>NUCLEOTIDE SEQUENCE [LARGE SCALE GENOMIC DNA]</scope>
    <source>
        <strain evidence="9">Teg-2019</strain>
        <tissue evidence="9">Adductor muscle</tissue>
    </source>
</reference>